<dbReference type="GO" id="GO:0016891">
    <property type="term" value="F:RNA endonuclease activity producing 5'-phosphomonoesters, hydrolytic mechanism"/>
    <property type="evidence" value="ECO:0007669"/>
    <property type="project" value="InterPro"/>
</dbReference>
<dbReference type="PANTHER" id="PTHR14074:SF16">
    <property type="entry name" value="ANTIVIRAL INNATE IMMUNE RESPONSE RECEPTOR RIG-I"/>
    <property type="match status" value="1"/>
</dbReference>
<proteinExistence type="inferred from homology"/>
<dbReference type="Pfam" id="PF00271">
    <property type="entry name" value="Helicase_C"/>
    <property type="match status" value="1"/>
</dbReference>
<dbReference type="InterPro" id="IPR038248">
    <property type="entry name" value="Dicer_dimer_sf"/>
</dbReference>
<dbReference type="Proteomes" id="UP000183832">
    <property type="component" value="Unassembled WGS sequence"/>
</dbReference>
<feature type="domain" description="Dicer dsRNA-binding fold" evidence="9">
    <location>
        <begin position="557"/>
        <end position="648"/>
    </location>
</feature>
<dbReference type="GO" id="GO:0005524">
    <property type="term" value="F:ATP binding"/>
    <property type="evidence" value="ECO:0007669"/>
    <property type="project" value="InterPro"/>
</dbReference>
<evidence type="ECO:0000259" key="9">
    <source>
        <dbReference type="PROSITE" id="PS51327"/>
    </source>
</evidence>
<feature type="domain" description="Helicase ATP-binding" evidence="7">
    <location>
        <begin position="18"/>
        <end position="176"/>
    </location>
</feature>
<dbReference type="Pfam" id="PF04851">
    <property type="entry name" value="ResIII"/>
    <property type="match status" value="1"/>
</dbReference>
<keyword evidence="4" id="KW-0460">Magnesium</keyword>
<dbReference type="GO" id="GO:0003723">
    <property type="term" value="F:RNA binding"/>
    <property type="evidence" value="ECO:0007669"/>
    <property type="project" value="UniProtKB-UniRule"/>
</dbReference>
<dbReference type="EMBL" id="CVRI01000044">
    <property type="protein sequence ID" value="CRK96714.1"/>
    <property type="molecule type" value="Genomic_DNA"/>
</dbReference>
<dbReference type="InterPro" id="IPR014001">
    <property type="entry name" value="Helicase_ATP-bd"/>
</dbReference>
<evidence type="ECO:0000256" key="1">
    <source>
        <dbReference type="ARBA" id="ARBA00001936"/>
    </source>
</evidence>
<dbReference type="PROSITE" id="PS51194">
    <property type="entry name" value="HELICASE_CTER"/>
    <property type="match status" value="1"/>
</dbReference>
<protein>
    <submittedName>
        <fullName evidence="10">CLUMA_CG009933, isoform A</fullName>
    </submittedName>
</protein>
<keyword evidence="3" id="KW-0378">Hydrolase</keyword>
<comment type="cofactor">
    <cofactor evidence="1">
        <name>Mn(2+)</name>
        <dbReference type="ChEBI" id="CHEBI:29035"/>
    </cofactor>
</comment>
<evidence type="ECO:0000259" key="8">
    <source>
        <dbReference type="PROSITE" id="PS51194"/>
    </source>
</evidence>
<comment type="similarity">
    <text evidence="6">Belongs to the helicase family. Dicer subfamily.</text>
</comment>
<dbReference type="InterPro" id="IPR001650">
    <property type="entry name" value="Helicase_C-like"/>
</dbReference>
<gene>
    <name evidence="10" type="ORF">CLUMA_CG009933</name>
</gene>
<feature type="domain" description="Helicase C-terminal" evidence="8">
    <location>
        <begin position="370"/>
        <end position="536"/>
    </location>
</feature>
<dbReference type="AlphaFoldDB" id="A0A1J1IAF6"/>
<dbReference type="GO" id="GO:0005737">
    <property type="term" value="C:cytoplasm"/>
    <property type="evidence" value="ECO:0007669"/>
    <property type="project" value="TreeGrafter"/>
</dbReference>
<accession>A0A1J1IAF6</accession>
<keyword evidence="6" id="KW-0694">RNA-binding</keyword>
<dbReference type="OrthoDB" id="416741at2759"/>
<organism evidence="10 11">
    <name type="scientific">Clunio marinus</name>
    <dbReference type="NCBI Taxonomy" id="568069"/>
    <lineage>
        <taxon>Eukaryota</taxon>
        <taxon>Metazoa</taxon>
        <taxon>Ecdysozoa</taxon>
        <taxon>Arthropoda</taxon>
        <taxon>Hexapoda</taxon>
        <taxon>Insecta</taxon>
        <taxon>Pterygota</taxon>
        <taxon>Neoptera</taxon>
        <taxon>Endopterygota</taxon>
        <taxon>Diptera</taxon>
        <taxon>Nematocera</taxon>
        <taxon>Chironomoidea</taxon>
        <taxon>Chironomidae</taxon>
        <taxon>Clunio</taxon>
    </lineage>
</organism>
<dbReference type="Gene3D" id="3.40.50.300">
    <property type="entry name" value="P-loop containing nucleotide triphosphate hydrolases"/>
    <property type="match status" value="2"/>
</dbReference>
<keyword evidence="11" id="KW-1185">Reference proteome</keyword>
<dbReference type="PANTHER" id="PTHR14074">
    <property type="entry name" value="HELICASE WITH DEATH DOMAIN-RELATED"/>
    <property type="match status" value="1"/>
</dbReference>
<dbReference type="STRING" id="568069.A0A1J1IAF6"/>
<dbReference type="InterPro" id="IPR051363">
    <property type="entry name" value="RLR_Helicase"/>
</dbReference>
<dbReference type="PROSITE" id="PS51327">
    <property type="entry name" value="DICER_DSRBF"/>
    <property type="match status" value="1"/>
</dbReference>
<dbReference type="SMART" id="SM00487">
    <property type="entry name" value="DEXDc"/>
    <property type="match status" value="1"/>
</dbReference>
<evidence type="ECO:0000256" key="2">
    <source>
        <dbReference type="ARBA" id="ARBA00022723"/>
    </source>
</evidence>
<dbReference type="SMART" id="SM00490">
    <property type="entry name" value="HELICc"/>
    <property type="match status" value="1"/>
</dbReference>
<dbReference type="Pfam" id="PF03368">
    <property type="entry name" value="Dicer_dimer"/>
    <property type="match status" value="1"/>
</dbReference>
<evidence type="ECO:0000256" key="4">
    <source>
        <dbReference type="ARBA" id="ARBA00022842"/>
    </source>
</evidence>
<keyword evidence="2" id="KW-0479">Metal-binding</keyword>
<sequence length="648" mass="74979">MDERGIDSIELRDYQQLLYNICVNKNSILYLPTGSGKTLIAIKVIDHFNDDLKKPLSEGGKRSLFLVNTVVLANQIHHEIKNMLGLKVACWNSETRKTTWSKERYQNEFENHQVFVATAQLFLDAIKHSFISIQQINVIIFDECHHGRLNHPYHELMKMFKYIDPLDQPRVVGLSGMLIGISSSVNETTVKDELKVLESTFLSTIVTVHRLEEYKNVLLYSTNPTENFITYNMLEPCDLATQLIAKVDNIRWNLSNMKFANLLTINPQTLRKTAPKKLKELSLLFEDFKNELKEMGIFGGYLALKGIKVQYELVKKQPNQHKDILTVVDICIEGVEEMLTMIEDEVDMKNLTANDLIENSSYKIRILFGLLKKMFTESRVRDLQCLIFMTRRFTAKCCYHLFKKYSELEPSFPIIPDFVVGVNSELPESIDEALNSNNNKDAIERFRMKQSNCICASSVLEEGIDLQMCNLVVMYDYPMTFRSYIQTKGRARTVDSNYIVMLPTQKKQSFLFKRDVYEKINLSLKKMLVMKACDRELDEDGIENERREVWEPLITKRRALLNNISAVALLNRYVSRFGNANLMWTREDKGPGRIIAILKLPPKTKIHGVIRSDPFDDIKLSKQNAAFKACTKLHDIGELDEHLMPKYY</sequence>
<dbReference type="SUPFAM" id="SSF52540">
    <property type="entry name" value="P-loop containing nucleoside triphosphate hydrolases"/>
    <property type="match status" value="1"/>
</dbReference>
<dbReference type="CDD" id="cd18034">
    <property type="entry name" value="DEXHc_dicer"/>
    <property type="match status" value="1"/>
</dbReference>
<evidence type="ECO:0000313" key="10">
    <source>
        <dbReference type="EMBL" id="CRK96714.1"/>
    </source>
</evidence>
<evidence type="ECO:0000256" key="5">
    <source>
        <dbReference type="ARBA" id="ARBA00023211"/>
    </source>
</evidence>
<dbReference type="GO" id="GO:0046872">
    <property type="term" value="F:metal ion binding"/>
    <property type="evidence" value="ECO:0007669"/>
    <property type="project" value="UniProtKB-KW"/>
</dbReference>
<dbReference type="GO" id="GO:0003677">
    <property type="term" value="F:DNA binding"/>
    <property type="evidence" value="ECO:0007669"/>
    <property type="project" value="InterPro"/>
</dbReference>
<evidence type="ECO:0000313" key="11">
    <source>
        <dbReference type="Proteomes" id="UP000183832"/>
    </source>
</evidence>
<keyword evidence="5" id="KW-0464">Manganese</keyword>
<dbReference type="PROSITE" id="PS51192">
    <property type="entry name" value="HELICASE_ATP_BIND_1"/>
    <property type="match status" value="1"/>
</dbReference>
<name>A0A1J1IAF6_9DIPT</name>
<dbReference type="InterPro" id="IPR027417">
    <property type="entry name" value="P-loop_NTPase"/>
</dbReference>
<evidence type="ECO:0000259" key="7">
    <source>
        <dbReference type="PROSITE" id="PS51192"/>
    </source>
</evidence>
<evidence type="ECO:0000256" key="6">
    <source>
        <dbReference type="PROSITE-ProRule" id="PRU00657"/>
    </source>
</evidence>
<dbReference type="InterPro" id="IPR005034">
    <property type="entry name" value="Dicer_dimerisation"/>
</dbReference>
<dbReference type="InterPro" id="IPR006935">
    <property type="entry name" value="Helicase/UvrB_N"/>
</dbReference>
<reference evidence="10 11" key="1">
    <citation type="submission" date="2015-04" db="EMBL/GenBank/DDBJ databases">
        <authorList>
            <person name="Syromyatnikov M.Y."/>
            <person name="Popov V.N."/>
        </authorList>
    </citation>
    <scope>NUCLEOTIDE SEQUENCE [LARGE SCALE GENOMIC DNA]</scope>
</reference>
<dbReference type="Gene3D" id="3.30.160.380">
    <property type="entry name" value="Dicer dimerisation domain"/>
    <property type="match status" value="1"/>
</dbReference>
<evidence type="ECO:0000256" key="3">
    <source>
        <dbReference type="ARBA" id="ARBA00022801"/>
    </source>
</evidence>